<evidence type="ECO:0000313" key="2">
    <source>
        <dbReference type="EMBL" id="SDO90413.1"/>
    </source>
</evidence>
<accession>A0A1H0NCP0</accession>
<evidence type="ECO:0000256" key="1">
    <source>
        <dbReference type="SAM" id="SignalP"/>
    </source>
</evidence>
<reference evidence="2 3" key="1">
    <citation type="submission" date="2016-10" db="EMBL/GenBank/DDBJ databases">
        <authorList>
            <person name="de Groot N.N."/>
        </authorList>
    </citation>
    <scope>NUCLEOTIDE SEQUENCE [LARGE SCALE GENOMIC DNA]</scope>
    <source>
        <strain evidence="2 3">DSM 12130</strain>
    </source>
</reference>
<protein>
    <recommendedName>
        <fullName evidence="4">DUF5666 domain-containing protein</fullName>
    </recommendedName>
</protein>
<proteinExistence type="predicted"/>
<feature type="chain" id="PRO_5011719122" description="DUF5666 domain-containing protein" evidence="1">
    <location>
        <begin position="25"/>
        <end position="68"/>
    </location>
</feature>
<name>A0A1H0NCP0_9BACT</name>
<dbReference type="AlphaFoldDB" id="A0A1H0NCP0"/>
<organism evidence="2 3">
    <name type="scientific">Desulforhopalus singaporensis</name>
    <dbReference type="NCBI Taxonomy" id="91360"/>
    <lineage>
        <taxon>Bacteria</taxon>
        <taxon>Pseudomonadati</taxon>
        <taxon>Thermodesulfobacteriota</taxon>
        <taxon>Desulfobulbia</taxon>
        <taxon>Desulfobulbales</taxon>
        <taxon>Desulfocapsaceae</taxon>
        <taxon>Desulforhopalus</taxon>
    </lineage>
</organism>
<keyword evidence="3" id="KW-1185">Reference proteome</keyword>
<sequence length="68" mass="7128">MNRKFASLMLAVVFALSTASVGFAAKVNCTVDSVDGDKVTMTCKKADKLEAGDKVKVQTKKTAAVEGC</sequence>
<feature type="signal peptide" evidence="1">
    <location>
        <begin position="1"/>
        <end position="24"/>
    </location>
</feature>
<evidence type="ECO:0000313" key="3">
    <source>
        <dbReference type="Proteomes" id="UP000199073"/>
    </source>
</evidence>
<evidence type="ECO:0008006" key="4">
    <source>
        <dbReference type="Google" id="ProtNLM"/>
    </source>
</evidence>
<dbReference type="STRING" id="91360.SAMN05660330_01346"/>
<dbReference type="EMBL" id="FNJI01000007">
    <property type="protein sequence ID" value="SDO90413.1"/>
    <property type="molecule type" value="Genomic_DNA"/>
</dbReference>
<dbReference type="NCBIfam" id="NF040942">
    <property type="entry name" value="hypo_ExtJ"/>
    <property type="match status" value="1"/>
</dbReference>
<gene>
    <name evidence="2" type="ORF">SAMN05660330_01346</name>
</gene>
<dbReference type="OrthoDB" id="5432779at2"/>
<keyword evidence="1" id="KW-0732">Signal</keyword>
<dbReference type="Proteomes" id="UP000199073">
    <property type="component" value="Unassembled WGS sequence"/>
</dbReference>